<keyword evidence="2" id="KW-0732">Signal</keyword>
<sequence length="108" mass="12247">MRSMLALFTRTAFILAILIGLVLAVARTIPAEEADPKFQVQVDAEIMPPTRAPSSSSPVEIGDHEHHQGWRKLFHDTWDALTVPANHARASMHSRRRGRYFRRARAHP</sequence>
<feature type="chain" id="PRO_5040178372" description="Secreted protein" evidence="2">
    <location>
        <begin position="25"/>
        <end position="108"/>
    </location>
</feature>
<feature type="region of interest" description="Disordered" evidence="1">
    <location>
        <begin position="88"/>
        <end position="108"/>
    </location>
</feature>
<feature type="signal peptide" evidence="2">
    <location>
        <begin position="1"/>
        <end position="24"/>
    </location>
</feature>
<evidence type="ECO:0008006" key="5">
    <source>
        <dbReference type="Google" id="ProtNLM"/>
    </source>
</evidence>
<dbReference type="Proteomes" id="UP000757232">
    <property type="component" value="Unassembled WGS sequence"/>
</dbReference>
<name>A0A9Q5NAR0_SANBA</name>
<gene>
    <name evidence="3" type="ORF">A7U60_g2696</name>
</gene>
<keyword evidence="4" id="KW-1185">Reference proteome</keyword>
<reference evidence="3" key="1">
    <citation type="submission" date="2016-06" db="EMBL/GenBank/DDBJ databases">
        <title>Draft Genome sequence of the fungus Inonotus baumii.</title>
        <authorList>
            <person name="Zhu H."/>
            <person name="Lin W."/>
        </authorList>
    </citation>
    <scope>NUCLEOTIDE SEQUENCE</scope>
    <source>
        <strain evidence="3">821</strain>
    </source>
</reference>
<organism evidence="3 4">
    <name type="scientific">Sanghuangporus baumii</name>
    <name type="common">Phellinus baumii</name>
    <dbReference type="NCBI Taxonomy" id="108892"/>
    <lineage>
        <taxon>Eukaryota</taxon>
        <taxon>Fungi</taxon>
        <taxon>Dikarya</taxon>
        <taxon>Basidiomycota</taxon>
        <taxon>Agaricomycotina</taxon>
        <taxon>Agaricomycetes</taxon>
        <taxon>Hymenochaetales</taxon>
        <taxon>Hymenochaetaceae</taxon>
        <taxon>Sanghuangporus</taxon>
    </lineage>
</organism>
<feature type="compositionally biased region" description="Basic residues" evidence="1">
    <location>
        <begin position="90"/>
        <end position="108"/>
    </location>
</feature>
<dbReference type="EMBL" id="LNZH02000141">
    <property type="protein sequence ID" value="OCB90136.1"/>
    <property type="molecule type" value="Genomic_DNA"/>
</dbReference>
<evidence type="ECO:0000313" key="4">
    <source>
        <dbReference type="Proteomes" id="UP000757232"/>
    </source>
</evidence>
<evidence type="ECO:0000256" key="1">
    <source>
        <dbReference type="SAM" id="MobiDB-lite"/>
    </source>
</evidence>
<comment type="caution">
    <text evidence="3">The sequence shown here is derived from an EMBL/GenBank/DDBJ whole genome shotgun (WGS) entry which is preliminary data.</text>
</comment>
<protein>
    <recommendedName>
        <fullName evidence="5">Secreted protein</fullName>
    </recommendedName>
</protein>
<evidence type="ECO:0000256" key="2">
    <source>
        <dbReference type="SAM" id="SignalP"/>
    </source>
</evidence>
<dbReference type="AlphaFoldDB" id="A0A9Q5NAR0"/>
<accession>A0A9Q5NAR0</accession>
<proteinExistence type="predicted"/>
<evidence type="ECO:0000313" key="3">
    <source>
        <dbReference type="EMBL" id="OCB90136.1"/>
    </source>
</evidence>